<keyword evidence="2" id="KW-1185">Reference proteome</keyword>
<dbReference type="Proteomes" id="UP000240572">
    <property type="component" value="Unassembled WGS sequence"/>
</dbReference>
<gene>
    <name evidence="1" type="ORF">B0I18_10293</name>
</gene>
<evidence type="ECO:0000313" key="2">
    <source>
        <dbReference type="Proteomes" id="UP000240572"/>
    </source>
</evidence>
<name>A0A2P8D7C0_9BACT</name>
<sequence length="48" mass="5918">MQMIIRKIPMLKTSMRRQDKEHSSPAAHEQKHCFWATFRSHVYSYNFY</sequence>
<dbReference type="AlphaFoldDB" id="A0A2P8D7C0"/>
<proteinExistence type="predicted"/>
<dbReference type="EMBL" id="PYGD01000002">
    <property type="protein sequence ID" value="PSK93124.1"/>
    <property type="molecule type" value="Genomic_DNA"/>
</dbReference>
<organism evidence="1 2">
    <name type="scientific">Taibaiella chishuiensis</name>
    <dbReference type="NCBI Taxonomy" id="1434707"/>
    <lineage>
        <taxon>Bacteria</taxon>
        <taxon>Pseudomonadati</taxon>
        <taxon>Bacteroidota</taxon>
        <taxon>Chitinophagia</taxon>
        <taxon>Chitinophagales</taxon>
        <taxon>Chitinophagaceae</taxon>
        <taxon>Taibaiella</taxon>
    </lineage>
</organism>
<reference evidence="1 2" key="1">
    <citation type="submission" date="2018-03" db="EMBL/GenBank/DDBJ databases">
        <title>Genomic Encyclopedia of Type Strains, Phase III (KMG-III): the genomes of soil and plant-associated and newly described type strains.</title>
        <authorList>
            <person name="Whitman W."/>
        </authorList>
    </citation>
    <scope>NUCLEOTIDE SEQUENCE [LARGE SCALE GENOMIC DNA]</scope>
    <source>
        <strain evidence="1 2">CGMCC 1.12700</strain>
    </source>
</reference>
<evidence type="ECO:0000313" key="1">
    <source>
        <dbReference type="EMBL" id="PSK93124.1"/>
    </source>
</evidence>
<comment type="caution">
    <text evidence="1">The sequence shown here is derived from an EMBL/GenBank/DDBJ whole genome shotgun (WGS) entry which is preliminary data.</text>
</comment>
<protein>
    <submittedName>
        <fullName evidence="1">Uncharacterized protein</fullName>
    </submittedName>
</protein>
<accession>A0A2P8D7C0</accession>